<evidence type="ECO:0000259" key="1">
    <source>
        <dbReference type="Pfam" id="PF13460"/>
    </source>
</evidence>
<feature type="domain" description="NAD(P)-binding" evidence="1">
    <location>
        <begin position="7"/>
        <end position="148"/>
    </location>
</feature>
<proteinExistence type="predicted"/>
<organism evidence="2 3">
    <name type="scientific">Candidatus Acidulodesulfobacterium ferriphilum</name>
    <dbReference type="NCBI Taxonomy" id="2597223"/>
    <lineage>
        <taxon>Bacteria</taxon>
        <taxon>Deltaproteobacteria</taxon>
        <taxon>Candidatus Acidulodesulfobacterales</taxon>
        <taxon>Candidatus Acidulodesulfobacterium</taxon>
    </lineage>
</organism>
<protein>
    <submittedName>
        <fullName evidence="2">NAD-dependent epimerase/dehydratase family protein</fullName>
    </submittedName>
</protein>
<dbReference type="SUPFAM" id="SSF51735">
    <property type="entry name" value="NAD(P)-binding Rossmann-fold domains"/>
    <property type="match status" value="1"/>
</dbReference>
<dbReference type="GO" id="GO:0044877">
    <property type="term" value="F:protein-containing complex binding"/>
    <property type="evidence" value="ECO:0007669"/>
    <property type="project" value="TreeGrafter"/>
</dbReference>
<sequence>MRIFITGGTGFAGSAVSEKIKSFGVSVTLLERNKKKIPKLKEQGFEVFEGTLEDKDAVNGFLSNNRFDAIINLIGIIRSQPGFSFQKVHVDYVKILLDLAKKNGIGRFIHMSALGAAVSDSEYFSTKYEGEALVKNSGLKWTVFRPSLIFGDNAAFFDDLINLVKTRVFVPIIGTGETKFAPIDVFSIADAYNNSLYNEKAVNRVFQLCGPDVYTFEGMIDLIMELSPPKKLKLHTPSFIAEKSLNIVERLSLPIVKNLPLTSDQIRMLKYDNVCGEDMSETDELLKLKRTRLKDWLKEYLHKKYN</sequence>
<dbReference type="InterPro" id="IPR051207">
    <property type="entry name" value="ComplexI_NDUFA9_subunit"/>
</dbReference>
<accession>A0A519BCF8</accession>
<dbReference type="PANTHER" id="PTHR12126">
    <property type="entry name" value="NADH-UBIQUINONE OXIDOREDUCTASE 39 KDA SUBUNIT-RELATED"/>
    <property type="match status" value="1"/>
</dbReference>
<evidence type="ECO:0000313" key="2">
    <source>
        <dbReference type="EMBL" id="RZD14965.1"/>
    </source>
</evidence>
<dbReference type="InterPro" id="IPR036291">
    <property type="entry name" value="NAD(P)-bd_dom_sf"/>
</dbReference>
<comment type="caution">
    <text evidence="2">The sequence shown here is derived from an EMBL/GenBank/DDBJ whole genome shotgun (WGS) entry which is preliminary data.</text>
</comment>
<dbReference type="Gene3D" id="3.40.50.720">
    <property type="entry name" value="NAD(P)-binding Rossmann-like Domain"/>
    <property type="match status" value="1"/>
</dbReference>
<dbReference type="Pfam" id="PF13460">
    <property type="entry name" value="NAD_binding_10"/>
    <property type="match status" value="1"/>
</dbReference>
<dbReference type="PANTHER" id="PTHR12126:SF11">
    <property type="entry name" value="NADH DEHYDROGENASE [UBIQUINONE] 1 ALPHA SUBCOMPLEX SUBUNIT 9, MITOCHONDRIAL"/>
    <property type="match status" value="1"/>
</dbReference>
<dbReference type="Proteomes" id="UP000320813">
    <property type="component" value="Unassembled WGS sequence"/>
</dbReference>
<dbReference type="EMBL" id="SGBD01000001">
    <property type="protein sequence ID" value="RZD14965.1"/>
    <property type="molecule type" value="Genomic_DNA"/>
</dbReference>
<name>A0A519BCF8_9DELT</name>
<evidence type="ECO:0000313" key="3">
    <source>
        <dbReference type="Proteomes" id="UP000320813"/>
    </source>
</evidence>
<dbReference type="AlphaFoldDB" id="A0A519BCF8"/>
<dbReference type="InterPro" id="IPR016040">
    <property type="entry name" value="NAD(P)-bd_dom"/>
</dbReference>
<reference evidence="2 3" key="1">
    <citation type="submission" date="2019-01" db="EMBL/GenBank/DDBJ databases">
        <title>Insights into ecological role of a new deltaproteobacterial order Candidatus Sinidesulfobacterales (Sva0485) by metagenomics and metatranscriptomics.</title>
        <authorList>
            <person name="Tan S."/>
            <person name="Liu J."/>
            <person name="Fang Y."/>
            <person name="Hedlund B.P."/>
            <person name="Lian Z.H."/>
            <person name="Huang L.Y."/>
            <person name="Li J.T."/>
            <person name="Huang L.N."/>
            <person name="Li W.J."/>
            <person name="Jiang H.C."/>
            <person name="Dong H.L."/>
            <person name="Shu W.S."/>
        </authorList>
    </citation>
    <scope>NUCLEOTIDE SEQUENCE [LARGE SCALE GENOMIC DNA]</scope>
    <source>
        <strain evidence="2">AP3</strain>
    </source>
</reference>
<gene>
    <name evidence="2" type="ORF">EVJ47_01405</name>
</gene>